<dbReference type="EC" id="2.3.1.-" evidence="4"/>
<keyword evidence="4" id="KW-0046">Antibiotic resistance</keyword>
<reference evidence="5 6" key="1">
    <citation type="submission" date="2014-03" db="EMBL/GenBank/DDBJ databases">
        <title>Genomics of Bifidobacteria.</title>
        <authorList>
            <person name="Ventura M."/>
            <person name="Milani C."/>
            <person name="Lugli G.A."/>
        </authorList>
    </citation>
    <scope>NUCLEOTIDE SEQUENCE [LARGE SCALE GENOMIC DNA]</scope>
    <source>
        <strain evidence="5 6">LMG 11592</strain>
    </source>
</reference>
<dbReference type="STRING" id="1693.BMIN_1346"/>
<evidence type="ECO:0000256" key="1">
    <source>
        <dbReference type="ARBA" id="ARBA00006383"/>
    </source>
</evidence>
<dbReference type="eggNOG" id="COG2746">
    <property type="taxonomic scope" value="Bacteria"/>
</dbReference>
<dbReference type="PANTHER" id="PTHR11104">
    <property type="entry name" value="AMINOGLYCOSIDE N3-ACETYLTRANSFERASE"/>
    <property type="match status" value="1"/>
</dbReference>
<dbReference type="InterPro" id="IPR028345">
    <property type="entry name" value="Antibiotic_NAT-like"/>
</dbReference>
<comment type="similarity">
    <text evidence="1 4">Belongs to the antibiotic N-acetyltransferase family.</text>
</comment>
<evidence type="ECO:0000256" key="2">
    <source>
        <dbReference type="ARBA" id="ARBA00022679"/>
    </source>
</evidence>
<keyword evidence="3 4" id="KW-0012">Acyltransferase</keyword>
<organism evidence="5 6">
    <name type="scientific">Bifidobacterium minimum</name>
    <dbReference type="NCBI Taxonomy" id="1693"/>
    <lineage>
        <taxon>Bacteria</taxon>
        <taxon>Bacillati</taxon>
        <taxon>Actinomycetota</taxon>
        <taxon>Actinomycetes</taxon>
        <taxon>Bifidobacteriales</taxon>
        <taxon>Bifidobacteriaceae</taxon>
        <taxon>Bifidobacterium</taxon>
    </lineage>
</organism>
<dbReference type="PANTHER" id="PTHR11104:SF0">
    <property type="entry name" value="SPBETA PROPHAGE-DERIVED AMINOGLYCOSIDE N(3')-ACETYLTRANSFERASE-LIKE PROTEIN YOKD"/>
    <property type="match status" value="1"/>
</dbReference>
<dbReference type="SUPFAM" id="SSF110710">
    <property type="entry name" value="TTHA0583/YokD-like"/>
    <property type="match status" value="1"/>
</dbReference>
<keyword evidence="2 4" id="KW-0808">Transferase</keyword>
<keyword evidence="6" id="KW-1185">Reference proteome</keyword>
<dbReference type="GO" id="GO:0046353">
    <property type="term" value="F:aminoglycoside 3-N-acetyltransferase activity"/>
    <property type="evidence" value="ECO:0007669"/>
    <property type="project" value="UniProtKB-EC"/>
</dbReference>
<evidence type="ECO:0000256" key="3">
    <source>
        <dbReference type="ARBA" id="ARBA00023315"/>
    </source>
</evidence>
<evidence type="ECO:0000313" key="6">
    <source>
        <dbReference type="Proteomes" id="UP000029014"/>
    </source>
</evidence>
<dbReference type="InterPro" id="IPR003679">
    <property type="entry name" value="Amioglycoside_AcTrfase"/>
</dbReference>
<dbReference type="GO" id="GO:0046677">
    <property type="term" value="P:response to antibiotic"/>
    <property type="evidence" value="ECO:0007669"/>
    <property type="project" value="UniProtKB-KW"/>
</dbReference>
<dbReference type="Proteomes" id="UP000029014">
    <property type="component" value="Unassembled WGS sequence"/>
</dbReference>
<dbReference type="Pfam" id="PF02522">
    <property type="entry name" value="Antibiotic_NAT"/>
    <property type="match status" value="1"/>
</dbReference>
<accession>A0A087BQF1</accession>
<evidence type="ECO:0000256" key="4">
    <source>
        <dbReference type="RuleBase" id="RU365031"/>
    </source>
</evidence>
<sequence length="264" mass="28927">MTRDDIVGDLRALGVREGMVLLVHVSMSRIGPVVGGEQTMAEALLEAVGETGTLVMPSQSWQLCDPAYLADSSVSSAQWPTIRGNLPAYDPAVTPTRTMGRTAELFRTMPEVLRSSHPHRSFAARGPLAERVLAVHDLDDPVGERSPLSAIEACNGWSLLIGVGYEKCTMLHLAEHRSGTLRRVVRNGAPLLVDGRRRWVAFDEHIVHDEDFPDVGRAFAQETGLERSGHVGSAVSRLVPDSELVRFASAWFRRHRMPSAGAYQ</sequence>
<comment type="caution">
    <text evidence="5">The sequence shown here is derived from an EMBL/GenBank/DDBJ whole genome shotgun (WGS) entry which is preliminary data.</text>
</comment>
<dbReference type="EMBL" id="JGZD01000007">
    <property type="protein sequence ID" value="KFI73251.1"/>
    <property type="molecule type" value="Genomic_DNA"/>
</dbReference>
<evidence type="ECO:0000313" key="5">
    <source>
        <dbReference type="EMBL" id="KFI73251.1"/>
    </source>
</evidence>
<protein>
    <recommendedName>
        <fullName evidence="4">Aminoglycoside N(3)-acetyltransferase</fullName>
        <ecNumber evidence="4">2.3.1.-</ecNumber>
    </recommendedName>
</protein>
<name>A0A087BQF1_9BIFI</name>
<proteinExistence type="inferred from homology"/>
<gene>
    <name evidence="5" type="ORF">BMIN_1346</name>
</gene>
<comment type="catalytic activity">
    <reaction evidence="4">
        <text>a 2-deoxystreptamine antibiotic + acetyl-CoA = an N(3)-acetyl-2-deoxystreptamine antibiotic + CoA + H(+)</text>
        <dbReference type="Rhea" id="RHEA:12665"/>
        <dbReference type="ChEBI" id="CHEBI:15378"/>
        <dbReference type="ChEBI" id="CHEBI:57287"/>
        <dbReference type="ChEBI" id="CHEBI:57288"/>
        <dbReference type="ChEBI" id="CHEBI:57921"/>
        <dbReference type="ChEBI" id="CHEBI:77452"/>
        <dbReference type="EC" id="2.3.1.81"/>
    </reaction>
</comment>
<dbReference type="AlphaFoldDB" id="A0A087BQF1"/>